<organism evidence="2 3">
    <name type="scientific">Sulfuritortus calidifontis</name>
    <dbReference type="NCBI Taxonomy" id="1914471"/>
    <lineage>
        <taxon>Bacteria</taxon>
        <taxon>Pseudomonadati</taxon>
        <taxon>Pseudomonadota</taxon>
        <taxon>Betaproteobacteria</taxon>
        <taxon>Nitrosomonadales</taxon>
        <taxon>Thiobacillaceae</taxon>
        <taxon>Sulfuritortus</taxon>
    </lineage>
</organism>
<evidence type="ECO:0000313" key="3">
    <source>
        <dbReference type="Proteomes" id="UP000295135"/>
    </source>
</evidence>
<evidence type="ECO:0000256" key="1">
    <source>
        <dbReference type="HAMAP-Rule" id="MF_00598"/>
    </source>
</evidence>
<comment type="similarity">
    <text evidence="1">Belongs to the Smg family.</text>
</comment>
<sequence>MFEILQYLYENYLADDYYPDVESLARKLLAAGFEQAEIDRALDWLSGLESLTPQDENGQLAHAGLRHYTDLEISRLDAAGRGFITYLESAGLLSPYGREWVIERALALDDREVPADKIKWIALIALWRLGGPLEAFWLEDLVQDLDDEPPTLH</sequence>
<dbReference type="Proteomes" id="UP000295135">
    <property type="component" value="Unassembled WGS sequence"/>
</dbReference>
<dbReference type="InterPro" id="IPR007456">
    <property type="entry name" value="Smg"/>
</dbReference>
<dbReference type="PANTHER" id="PTHR38692">
    <property type="entry name" value="PROTEIN SMG"/>
    <property type="match status" value="1"/>
</dbReference>
<protein>
    <recommendedName>
        <fullName evidence="1">Protein Smg homolog</fullName>
    </recommendedName>
</protein>
<accession>A0A4R3JTM3</accession>
<dbReference type="HAMAP" id="MF_00598">
    <property type="entry name" value="Smg"/>
    <property type="match status" value="1"/>
</dbReference>
<dbReference type="OrthoDB" id="5297467at2"/>
<dbReference type="RefSeq" id="WP_126457936.1">
    <property type="nucleotide sequence ID" value="NZ_AP018721.1"/>
</dbReference>
<proteinExistence type="inferred from homology"/>
<reference evidence="2 3" key="1">
    <citation type="submission" date="2019-03" db="EMBL/GenBank/DDBJ databases">
        <title>Genomic Encyclopedia of Type Strains, Phase IV (KMG-IV): sequencing the most valuable type-strain genomes for metagenomic binning, comparative biology and taxonomic classification.</title>
        <authorList>
            <person name="Goeker M."/>
        </authorList>
    </citation>
    <scope>NUCLEOTIDE SEQUENCE [LARGE SCALE GENOMIC DNA]</scope>
    <source>
        <strain evidence="2 3">DSM 103923</strain>
    </source>
</reference>
<dbReference type="EMBL" id="SLZY01000019">
    <property type="protein sequence ID" value="TCS69712.1"/>
    <property type="molecule type" value="Genomic_DNA"/>
</dbReference>
<dbReference type="PANTHER" id="PTHR38692:SF1">
    <property type="entry name" value="PROTEIN SMG"/>
    <property type="match status" value="1"/>
</dbReference>
<keyword evidence="3" id="KW-1185">Reference proteome</keyword>
<comment type="caution">
    <text evidence="2">The sequence shown here is derived from an EMBL/GenBank/DDBJ whole genome shotgun (WGS) entry which is preliminary data.</text>
</comment>
<dbReference type="AlphaFoldDB" id="A0A4R3JTM3"/>
<dbReference type="Pfam" id="PF04361">
    <property type="entry name" value="DUF494"/>
    <property type="match status" value="1"/>
</dbReference>
<gene>
    <name evidence="1" type="primary">smg</name>
    <name evidence="2" type="ORF">EDC61_11910</name>
</gene>
<evidence type="ECO:0000313" key="2">
    <source>
        <dbReference type="EMBL" id="TCS69712.1"/>
    </source>
</evidence>
<name>A0A4R3JTM3_9PROT</name>